<dbReference type="PANTHER" id="PTHR23505:SF87">
    <property type="entry name" value="MAJOR FACILITATOR SUPERFAMILY (MFS) PROFILE DOMAIN-CONTAINING PROTEIN"/>
    <property type="match status" value="1"/>
</dbReference>
<dbReference type="SUPFAM" id="SSF103473">
    <property type="entry name" value="MFS general substrate transporter"/>
    <property type="match status" value="1"/>
</dbReference>
<reference evidence="9 10" key="1">
    <citation type="journal article" date="2011" name="Science">
        <title>The Selaginella genome identifies genetic changes associated with the evolution of vascular plants.</title>
        <authorList>
            <person name="Banks J.A."/>
            <person name="Nishiyama T."/>
            <person name="Hasebe M."/>
            <person name="Bowman J.L."/>
            <person name="Gribskov M."/>
            <person name="dePamphilis C."/>
            <person name="Albert V.A."/>
            <person name="Aono N."/>
            <person name="Aoyama T."/>
            <person name="Ambrose B.A."/>
            <person name="Ashton N.W."/>
            <person name="Axtell M.J."/>
            <person name="Barker E."/>
            <person name="Barker M.S."/>
            <person name="Bennetzen J.L."/>
            <person name="Bonawitz N.D."/>
            <person name="Chapple C."/>
            <person name="Cheng C."/>
            <person name="Correa L.G."/>
            <person name="Dacre M."/>
            <person name="DeBarry J."/>
            <person name="Dreyer I."/>
            <person name="Elias M."/>
            <person name="Engstrom E.M."/>
            <person name="Estelle M."/>
            <person name="Feng L."/>
            <person name="Finet C."/>
            <person name="Floyd S.K."/>
            <person name="Frommer W.B."/>
            <person name="Fujita T."/>
            <person name="Gramzow L."/>
            <person name="Gutensohn M."/>
            <person name="Harholt J."/>
            <person name="Hattori M."/>
            <person name="Heyl A."/>
            <person name="Hirai T."/>
            <person name="Hiwatashi Y."/>
            <person name="Ishikawa M."/>
            <person name="Iwata M."/>
            <person name="Karol K.G."/>
            <person name="Koehler B."/>
            <person name="Kolukisaoglu U."/>
            <person name="Kubo M."/>
            <person name="Kurata T."/>
            <person name="Lalonde S."/>
            <person name="Li K."/>
            <person name="Li Y."/>
            <person name="Litt A."/>
            <person name="Lyons E."/>
            <person name="Manning G."/>
            <person name="Maruyama T."/>
            <person name="Michael T.P."/>
            <person name="Mikami K."/>
            <person name="Miyazaki S."/>
            <person name="Morinaga S."/>
            <person name="Murata T."/>
            <person name="Mueller-Roeber B."/>
            <person name="Nelson D.R."/>
            <person name="Obara M."/>
            <person name="Oguri Y."/>
            <person name="Olmstead R.G."/>
            <person name="Onodera N."/>
            <person name="Petersen B.L."/>
            <person name="Pils B."/>
            <person name="Prigge M."/>
            <person name="Rensing S.A."/>
            <person name="Riano-Pachon D.M."/>
            <person name="Roberts A.W."/>
            <person name="Sato Y."/>
            <person name="Scheller H.V."/>
            <person name="Schulz B."/>
            <person name="Schulz C."/>
            <person name="Shakirov E.V."/>
            <person name="Shibagaki N."/>
            <person name="Shinohara N."/>
            <person name="Shippen D.E."/>
            <person name="Soerensen I."/>
            <person name="Sotooka R."/>
            <person name="Sugimoto N."/>
            <person name="Sugita M."/>
            <person name="Sumikawa N."/>
            <person name="Tanurdzic M."/>
            <person name="Theissen G."/>
            <person name="Ulvskov P."/>
            <person name="Wakazuki S."/>
            <person name="Weng J.K."/>
            <person name="Willats W.W."/>
            <person name="Wipf D."/>
            <person name="Wolf P.G."/>
            <person name="Yang L."/>
            <person name="Zimmer A.D."/>
            <person name="Zhu Q."/>
            <person name="Mitros T."/>
            <person name="Hellsten U."/>
            <person name="Loque D."/>
            <person name="Otillar R."/>
            <person name="Salamov A."/>
            <person name="Schmutz J."/>
            <person name="Shapiro H."/>
            <person name="Lindquist E."/>
            <person name="Lucas S."/>
            <person name="Rokhsar D."/>
            <person name="Grigoriev I.V."/>
        </authorList>
    </citation>
    <scope>NUCLEOTIDE SEQUENCE [LARGE SCALE GENOMIC DNA]</scope>
</reference>
<keyword evidence="5 7" id="KW-0472">Membrane</keyword>
<evidence type="ECO:0000256" key="5">
    <source>
        <dbReference type="ARBA" id="ARBA00023136"/>
    </source>
</evidence>
<evidence type="ECO:0000256" key="6">
    <source>
        <dbReference type="ARBA" id="ARBA00024338"/>
    </source>
</evidence>
<comment type="similarity">
    <text evidence="6">Belongs to the major facilitator superfamily. Spinster (TC 2.A.1.49) family.</text>
</comment>
<evidence type="ECO:0000256" key="3">
    <source>
        <dbReference type="ARBA" id="ARBA00022692"/>
    </source>
</evidence>
<feature type="transmembrane region" description="Helical" evidence="7">
    <location>
        <begin position="254"/>
        <end position="275"/>
    </location>
</feature>
<feature type="transmembrane region" description="Helical" evidence="7">
    <location>
        <begin position="96"/>
        <end position="117"/>
    </location>
</feature>
<keyword evidence="4 7" id="KW-1133">Transmembrane helix</keyword>
<organism evidence="10">
    <name type="scientific">Selaginella moellendorffii</name>
    <name type="common">Spikemoss</name>
    <dbReference type="NCBI Taxonomy" id="88036"/>
    <lineage>
        <taxon>Eukaryota</taxon>
        <taxon>Viridiplantae</taxon>
        <taxon>Streptophyta</taxon>
        <taxon>Embryophyta</taxon>
        <taxon>Tracheophyta</taxon>
        <taxon>Lycopodiopsida</taxon>
        <taxon>Selaginellales</taxon>
        <taxon>Selaginellaceae</taxon>
        <taxon>Selaginella</taxon>
    </lineage>
</organism>
<feature type="domain" description="Major facilitator superfamily (MFS) profile" evidence="8">
    <location>
        <begin position="5"/>
        <end position="430"/>
    </location>
</feature>
<dbReference type="InParanoid" id="D8SK82"/>
<gene>
    <name evidence="9" type="ORF">SELMODRAFT_422991</name>
</gene>
<accession>D8SK82</accession>
<evidence type="ECO:0000256" key="1">
    <source>
        <dbReference type="ARBA" id="ARBA00004141"/>
    </source>
</evidence>
<sequence>MDWRMSLALNAAAMMERADEALVPAVYSEIAACFGIGPSALGWLTFVRALVQALASPLAAYLAMTYNRAHIVGLGALVWGVATAGVGISRSYWQAVIARAVNGIGLAVVVPAIQSLVADSHKEESRGLAFGWLHASGQLGTVFGGVFATLLAGTNVFSGVPGWRVAFFIVALLSVLLGIIVYAIVKDPTPPRSSGNCTSVSEKTKEMIRGTRSVLSLRTFQVIVAQGVVGQTPWNAMVFFTLWLELLGFGHARAALCVALLSIGNAFGSVFGGWVGDVAAARFPNAGRIACSQFSAGVGIPLSALLLLGLPSRPSFAWAYGLVLYAMGFLMSWNSPATNWPIFSEIVPAELRTTVYALDMALEKSVAAVGSPLVGILSEVFGFSSKPDGGGGSNARAMARGLFLCIAVPFVACIAIISALYVTYPVDRDAARVNREYVKLEVDDEDRPAVAVE</sequence>
<dbReference type="OMA" id="MHREGER"/>
<evidence type="ECO:0000256" key="4">
    <source>
        <dbReference type="ARBA" id="ARBA00022989"/>
    </source>
</evidence>
<evidence type="ECO:0000313" key="10">
    <source>
        <dbReference type="Proteomes" id="UP000001514"/>
    </source>
</evidence>
<dbReference type="InterPro" id="IPR011701">
    <property type="entry name" value="MFS"/>
</dbReference>
<dbReference type="InterPro" id="IPR044770">
    <property type="entry name" value="MFS_spinster-like"/>
</dbReference>
<dbReference type="InterPro" id="IPR036259">
    <property type="entry name" value="MFS_trans_sf"/>
</dbReference>
<dbReference type="CDD" id="cd17328">
    <property type="entry name" value="MFS_spinster_like"/>
    <property type="match status" value="1"/>
</dbReference>
<feature type="transmembrane region" description="Helical" evidence="7">
    <location>
        <begin position="401"/>
        <end position="422"/>
    </location>
</feature>
<feature type="transmembrane region" description="Helical" evidence="7">
    <location>
        <begin position="165"/>
        <end position="185"/>
    </location>
</feature>
<comment type="subcellular location">
    <subcellularLocation>
        <location evidence="1">Membrane</location>
        <topology evidence="1">Multi-pass membrane protein</topology>
    </subcellularLocation>
</comment>
<dbReference type="GO" id="GO:0022857">
    <property type="term" value="F:transmembrane transporter activity"/>
    <property type="evidence" value="ECO:0000318"/>
    <property type="project" value="GO_Central"/>
</dbReference>
<dbReference type="PANTHER" id="PTHR23505">
    <property type="entry name" value="SPINSTER"/>
    <property type="match status" value="1"/>
</dbReference>
<dbReference type="STRING" id="88036.D8SK82"/>
<evidence type="ECO:0000313" key="9">
    <source>
        <dbReference type="EMBL" id="EFJ15289.1"/>
    </source>
</evidence>
<evidence type="ECO:0000256" key="7">
    <source>
        <dbReference type="SAM" id="Phobius"/>
    </source>
</evidence>
<feature type="transmembrane region" description="Helical" evidence="7">
    <location>
        <begin position="287"/>
        <end position="308"/>
    </location>
</feature>
<name>D8SK82_SELML</name>
<dbReference type="Proteomes" id="UP000001514">
    <property type="component" value="Unassembled WGS sequence"/>
</dbReference>
<dbReference type="Pfam" id="PF07690">
    <property type="entry name" value="MFS_1"/>
    <property type="match status" value="1"/>
</dbReference>
<protein>
    <recommendedName>
        <fullName evidence="8">Major facilitator superfamily (MFS) profile domain-containing protein</fullName>
    </recommendedName>
</protein>
<dbReference type="InterPro" id="IPR020846">
    <property type="entry name" value="MFS_dom"/>
</dbReference>
<evidence type="ECO:0000259" key="8">
    <source>
        <dbReference type="PROSITE" id="PS50850"/>
    </source>
</evidence>
<keyword evidence="3 7" id="KW-0812">Transmembrane</keyword>
<dbReference type="Gramene" id="EFJ15289">
    <property type="protein sequence ID" value="EFJ15289"/>
    <property type="gene ID" value="SELMODRAFT_422991"/>
</dbReference>
<feature type="transmembrane region" description="Helical" evidence="7">
    <location>
        <begin position="129"/>
        <end position="153"/>
    </location>
</feature>
<dbReference type="Gene3D" id="1.20.1250.20">
    <property type="entry name" value="MFS general substrate transporter like domains"/>
    <property type="match status" value="1"/>
</dbReference>
<dbReference type="EMBL" id="GL377624">
    <property type="protein sequence ID" value="EFJ15289.1"/>
    <property type="molecule type" value="Genomic_DNA"/>
</dbReference>
<dbReference type="eggNOG" id="KOG1330">
    <property type="taxonomic scope" value="Eukaryota"/>
</dbReference>
<dbReference type="GO" id="GO:0016020">
    <property type="term" value="C:membrane"/>
    <property type="evidence" value="ECO:0000318"/>
    <property type="project" value="GO_Central"/>
</dbReference>
<proteinExistence type="inferred from homology"/>
<dbReference type="HOGENOM" id="CLU_001265_15_0_1"/>
<dbReference type="AlphaFoldDB" id="D8SK82"/>
<evidence type="ECO:0000256" key="2">
    <source>
        <dbReference type="ARBA" id="ARBA00022448"/>
    </source>
</evidence>
<dbReference type="PROSITE" id="PS50850">
    <property type="entry name" value="MFS"/>
    <property type="match status" value="1"/>
</dbReference>
<feature type="transmembrane region" description="Helical" evidence="7">
    <location>
        <begin position="21"/>
        <end position="40"/>
    </location>
</feature>
<keyword evidence="2" id="KW-0813">Transport</keyword>
<dbReference type="OrthoDB" id="440755at2759"/>
<feature type="transmembrane region" description="Helical" evidence="7">
    <location>
        <begin position="71"/>
        <end position="90"/>
    </location>
</feature>
<keyword evidence="10" id="KW-1185">Reference proteome</keyword>
<dbReference type="KEGG" id="smo:SELMODRAFT_422991"/>
<feature type="transmembrane region" description="Helical" evidence="7">
    <location>
        <begin position="315"/>
        <end position="333"/>
    </location>
</feature>